<reference evidence="5 6" key="1">
    <citation type="submission" date="2019-12" db="EMBL/GenBank/DDBJ databases">
        <title>Sporaefaciens musculi gen. nov., sp. nov., a novel bacterium isolated from the caecum of an obese mouse.</title>
        <authorList>
            <person name="Rasmussen T.S."/>
            <person name="Streidl T."/>
            <person name="Hitch T.C.A."/>
            <person name="Wortmann E."/>
            <person name="Deptula P."/>
            <person name="Hansen M."/>
            <person name="Nielsen D.S."/>
            <person name="Clavel T."/>
            <person name="Vogensen F.K."/>
        </authorList>
    </citation>
    <scope>NUCLEOTIDE SEQUENCE [LARGE SCALE GENOMIC DNA]</scope>
    <source>
        <strain evidence="5 6">WCA-9-b2</strain>
    </source>
</reference>
<dbReference type="Pfam" id="PF03061">
    <property type="entry name" value="4HBT"/>
    <property type="match status" value="1"/>
</dbReference>
<dbReference type="GO" id="GO:0052816">
    <property type="term" value="F:long-chain fatty acyl-CoA hydrolase activity"/>
    <property type="evidence" value="ECO:0007669"/>
    <property type="project" value="TreeGrafter"/>
</dbReference>
<evidence type="ECO:0000313" key="6">
    <source>
        <dbReference type="Proteomes" id="UP000460412"/>
    </source>
</evidence>
<dbReference type="Gene3D" id="3.10.129.10">
    <property type="entry name" value="Hotdog Thioesterase"/>
    <property type="match status" value="1"/>
</dbReference>
<protein>
    <submittedName>
        <fullName evidence="5">Acyl-CoA thioesterase</fullName>
    </submittedName>
</protein>
<dbReference type="GO" id="GO:0005737">
    <property type="term" value="C:cytoplasm"/>
    <property type="evidence" value="ECO:0007669"/>
    <property type="project" value="TreeGrafter"/>
</dbReference>
<dbReference type="Proteomes" id="UP000460412">
    <property type="component" value="Unassembled WGS sequence"/>
</dbReference>
<dbReference type="SUPFAM" id="SSF54637">
    <property type="entry name" value="Thioesterase/thiol ester dehydrase-isomerase"/>
    <property type="match status" value="1"/>
</dbReference>
<dbReference type="InterPro" id="IPR006683">
    <property type="entry name" value="Thioestr_dom"/>
</dbReference>
<dbReference type="PANTHER" id="PTHR11049">
    <property type="entry name" value="ACYL COENZYME A THIOESTER HYDROLASE"/>
    <property type="match status" value="1"/>
</dbReference>
<dbReference type="AlphaFoldDB" id="A0A7X3MHZ4"/>
<sequence length="154" mass="17564">MSAESRKVSESIVETVHIVRPNHLNAVGRLFGGILMQWIDEVAALAAKRHAHMNVTTASVDNLRFLRGAYQNDVIIIMGKVTYVGRTSMEVKVDTYIEDLEGRRSHINQAFFTMVALDEKDRPAPVPGLILETKEEKAVWEEALLRRQTREHRR</sequence>
<gene>
    <name evidence="5" type="ORF">GN277_15675</name>
</gene>
<evidence type="ECO:0000313" key="5">
    <source>
        <dbReference type="EMBL" id="MXP76770.1"/>
    </source>
</evidence>
<dbReference type="InterPro" id="IPR029069">
    <property type="entry name" value="HotDog_dom_sf"/>
</dbReference>
<proteinExistence type="inferred from homology"/>
<dbReference type="CDD" id="cd03442">
    <property type="entry name" value="BFIT_BACH"/>
    <property type="match status" value="1"/>
</dbReference>
<keyword evidence="6" id="KW-1185">Reference proteome</keyword>
<dbReference type="InterPro" id="IPR033120">
    <property type="entry name" value="HOTDOG_ACOT"/>
</dbReference>
<comment type="caution">
    <text evidence="5">The sequence shown here is derived from an EMBL/GenBank/DDBJ whole genome shotgun (WGS) entry which is preliminary data.</text>
</comment>
<comment type="similarity">
    <text evidence="1">Belongs to the acyl coenzyme A hydrolase family.</text>
</comment>
<keyword evidence="2 3" id="KW-0378">Hydrolase</keyword>
<dbReference type="InterPro" id="IPR040170">
    <property type="entry name" value="Cytosol_ACT"/>
</dbReference>
<dbReference type="RefSeq" id="WP_159751826.1">
    <property type="nucleotide sequence ID" value="NZ_CASSPE010000038.1"/>
</dbReference>
<name>A0A7X3MHZ4_9FIRM</name>
<dbReference type="EMBL" id="WUQX01000001">
    <property type="protein sequence ID" value="MXP76770.1"/>
    <property type="molecule type" value="Genomic_DNA"/>
</dbReference>
<evidence type="ECO:0000256" key="3">
    <source>
        <dbReference type="PROSITE-ProRule" id="PRU01106"/>
    </source>
</evidence>
<accession>A0A7X3MHZ4</accession>
<organism evidence="5 6">
    <name type="scientific">Sporofaciens musculi</name>
    <dbReference type="NCBI Taxonomy" id="2681861"/>
    <lineage>
        <taxon>Bacteria</taxon>
        <taxon>Bacillati</taxon>
        <taxon>Bacillota</taxon>
        <taxon>Clostridia</taxon>
        <taxon>Lachnospirales</taxon>
        <taxon>Lachnospiraceae</taxon>
        <taxon>Sporofaciens</taxon>
    </lineage>
</organism>
<evidence type="ECO:0000256" key="2">
    <source>
        <dbReference type="ARBA" id="ARBA00022801"/>
    </source>
</evidence>
<evidence type="ECO:0000256" key="1">
    <source>
        <dbReference type="ARBA" id="ARBA00010458"/>
    </source>
</evidence>
<dbReference type="GO" id="GO:0006637">
    <property type="term" value="P:acyl-CoA metabolic process"/>
    <property type="evidence" value="ECO:0007669"/>
    <property type="project" value="TreeGrafter"/>
</dbReference>
<evidence type="ECO:0000259" key="4">
    <source>
        <dbReference type="PROSITE" id="PS51770"/>
    </source>
</evidence>
<dbReference type="PROSITE" id="PS51770">
    <property type="entry name" value="HOTDOG_ACOT"/>
    <property type="match status" value="1"/>
</dbReference>
<feature type="domain" description="HotDog ACOT-type" evidence="4">
    <location>
        <begin position="9"/>
        <end position="120"/>
    </location>
</feature>